<dbReference type="EMBL" id="JALLPB020000032">
    <property type="protein sequence ID" value="KAL3823660.1"/>
    <property type="molecule type" value="Genomic_DNA"/>
</dbReference>
<sequence>MTVDPTEPPKKENSSIGDGPLIAHPPQEPRPVVSRQQNHSPPPPRKDSMPNRSDATAATATNTACTSPLTVTSLEVAAAGTAGTAVGSSTKNPPGGLRNAGGGGGRGRRGGSAVGGGGVPQVVSSMTVVHQLQRQQQPAPHDHHLLAAQSAMAGLGIEDYGPTYHYSEDRFKTRNRTPPTEHDNRKLFVGGLPTDVTSIGFFNFFNQFGTVVDSVVMVDRVTKRSRGFGFVTFANENDAAGLLTAIPGKTGYVYINGKQCEVKASTPKTDNGPVPRQQHRQGGPWRSNYTPHRDSNDRGYSNPQRSGGVDAGGVGMQVVANDATSSPISGLDGAQRPPSPATTSIYKPPMNPYGRIYNPNYPPLYPAAGASNGYIYPGGTTPYNAPYATMGQVRGNNGGYYNPYPYGQYGNVGYATHNVYNADGGSLGAPLPPMQGEVEYSLGYYDFIPQQPYRDLSSDDSST</sequence>
<dbReference type="SMART" id="SM00360">
    <property type="entry name" value="RRM"/>
    <property type="match status" value="1"/>
</dbReference>
<feature type="region of interest" description="Disordered" evidence="4">
    <location>
        <begin position="1"/>
        <end position="63"/>
    </location>
</feature>
<dbReference type="Gene3D" id="3.30.70.330">
    <property type="match status" value="1"/>
</dbReference>
<feature type="compositionally biased region" description="Gly residues" evidence="4">
    <location>
        <begin position="98"/>
        <end position="119"/>
    </location>
</feature>
<dbReference type="GO" id="GO:0005634">
    <property type="term" value="C:nucleus"/>
    <property type="evidence" value="ECO:0007669"/>
    <property type="project" value="UniProtKB-SubCell"/>
</dbReference>
<protein>
    <recommendedName>
        <fullName evidence="5">RRM domain-containing protein</fullName>
    </recommendedName>
</protein>
<keyword evidence="2" id="KW-0539">Nucleus</keyword>
<keyword evidence="7" id="KW-1185">Reference proteome</keyword>
<feature type="region of interest" description="Disordered" evidence="4">
    <location>
        <begin position="264"/>
        <end position="347"/>
    </location>
</feature>
<evidence type="ECO:0000256" key="1">
    <source>
        <dbReference type="ARBA" id="ARBA00004123"/>
    </source>
</evidence>
<dbReference type="GO" id="GO:0003723">
    <property type="term" value="F:RNA binding"/>
    <property type="evidence" value="ECO:0007669"/>
    <property type="project" value="UniProtKB-UniRule"/>
</dbReference>
<dbReference type="InterPro" id="IPR012677">
    <property type="entry name" value="Nucleotide-bd_a/b_plait_sf"/>
</dbReference>
<dbReference type="Pfam" id="PF00076">
    <property type="entry name" value="RRM_1"/>
    <property type="match status" value="1"/>
</dbReference>
<evidence type="ECO:0000256" key="2">
    <source>
        <dbReference type="ARBA" id="ARBA00023242"/>
    </source>
</evidence>
<feature type="domain" description="RRM" evidence="5">
    <location>
        <begin position="185"/>
        <end position="267"/>
    </location>
</feature>
<accession>A0ABD3SH30</accession>
<evidence type="ECO:0000313" key="7">
    <source>
        <dbReference type="Proteomes" id="UP001530377"/>
    </source>
</evidence>
<comment type="caution">
    <text evidence="6">The sequence shown here is derived from an EMBL/GenBank/DDBJ whole genome shotgun (WGS) entry which is preliminary data.</text>
</comment>
<dbReference type="Proteomes" id="UP001530377">
    <property type="component" value="Unassembled WGS sequence"/>
</dbReference>
<dbReference type="SUPFAM" id="SSF54928">
    <property type="entry name" value="RNA-binding domain, RBD"/>
    <property type="match status" value="1"/>
</dbReference>
<keyword evidence="3" id="KW-0694">RNA-binding</keyword>
<evidence type="ECO:0000256" key="4">
    <source>
        <dbReference type="SAM" id="MobiDB-lite"/>
    </source>
</evidence>
<reference evidence="6 7" key="1">
    <citation type="submission" date="2024-10" db="EMBL/GenBank/DDBJ databases">
        <title>Updated reference genomes for cyclostephanoid diatoms.</title>
        <authorList>
            <person name="Roberts W.R."/>
            <person name="Alverson A.J."/>
        </authorList>
    </citation>
    <scope>NUCLEOTIDE SEQUENCE [LARGE SCALE GENOMIC DNA]</scope>
    <source>
        <strain evidence="6 7">AJA228-03</strain>
    </source>
</reference>
<dbReference type="InterPro" id="IPR000504">
    <property type="entry name" value="RRM_dom"/>
</dbReference>
<dbReference type="PROSITE" id="PS50102">
    <property type="entry name" value="RRM"/>
    <property type="match status" value="1"/>
</dbReference>
<organism evidence="6 7">
    <name type="scientific">Cyclostephanos tholiformis</name>
    <dbReference type="NCBI Taxonomy" id="382380"/>
    <lineage>
        <taxon>Eukaryota</taxon>
        <taxon>Sar</taxon>
        <taxon>Stramenopiles</taxon>
        <taxon>Ochrophyta</taxon>
        <taxon>Bacillariophyta</taxon>
        <taxon>Coscinodiscophyceae</taxon>
        <taxon>Thalassiosirophycidae</taxon>
        <taxon>Stephanodiscales</taxon>
        <taxon>Stephanodiscaceae</taxon>
        <taxon>Cyclostephanos</taxon>
    </lineage>
</organism>
<proteinExistence type="predicted"/>
<name>A0ABD3SH30_9STRA</name>
<gene>
    <name evidence="6" type="ORF">ACHAXA_009765</name>
</gene>
<evidence type="ECO:0000256" key="3">
    <source>
        <dbReference type="PROSITE-ProRule" id="PRU00176"/>
    </source>
</evidence>
<evidence type="ECO:0000313" key="6">
    <source>
        <dbReference type="EMBL" id="KAL3823660.1"/>
    </source>
</evidence>
<dbReference type="PANTHER" id="PTHR48033">
    <property type="entry name" value="RNA-BINDING (RRM/RBD/RNP MOTIFS) FAMILY PROTEIN"/>
    <property type="match status" value="1"/>
</dbReference>
<dbReference type="PANTHER" id="PTHR48033:SF10">
    <property type="entry name" value="RNA-BINDING PROTEIN SQUID"/>
    <property type="match status" value="1"/>
</dbReference>
<dbReference type="AlphaFoldDB" id="A0ABD3SH30"/>
<dbReference type="InterPro" id="IPR035979">
    <property type="entry name" value="RBD_domain_sf"/>
</dbReference>
<evidence type="ECO:0000259" key="5">
    <source>
        <dbReference type="PROSITE" id="PS50102"/>
    </source>
</evidence>
<comment type="subcellular location">
    <subcellularLocation>
        <location evidence="1">Nucleus</location>
    </subcellularLocation>
</comment>
<feature type="region of interest" description="Disordered" evidence="4">
    <location>
        <begin position="83"/>
        <end position="120"/>
    </location>
</feature>